<dbReference type="RefSeq" id="WP_147202602.1">
    <property type="nucleotide sequence ID" value="NZ_BJYT01000002.1"/>
</dbReference>
<name>A0A512B9Q1_9BACT</name>
<keyword evidence="2" id="KW-1185">Reference proteome</keyword>
<accession>A0A512B9Q1</accession>
<dbReference type="AlphaFoldDB" id="A0A512B9Q1"/>
<evidence type="ECO:0000313" key="2">
    <source>
        <dbReference type="Proteomes" id="UP000321513"/>
    </source>
</evidence>
<comment type="caution">
    <text evidence="1">The sequence shown here is derived from an EMBL/GenBank/DDBJ whole genome shotgun (WGS) entry which is preliminary data.</text>
</comment>
<reference evidence="1 2" key="1">
    <citation type="submission" date="2019-07" db="EMBL/GenBank/DDBJ databases">
        <title>Whole genome shotgun sequence of Segetibacter aerophilus NBRC 106135.</title>
        <authorList>
            <person name="Hosoyama A."/>
            <person name="Uohara A."/>
            <person name="Ohji S."/>
            <person name="Ichikawa N."/>
        </authorList>
    </citation>
    <scope>NUCLEOTIDE SEQUENCE [LARGE SCALE GENOMIC DNA]</scope>
    <source>
        <strain evidence="1 2">NBRC 106135</strain>
    </source>
</reference>
<proteinExistence type="predicted"/>
<dbReference type="Proteomes" id="UP000321513">
    <property type="component" value="Unassembled WGS sequence"/>
</dbReference>
<gene>
    <name evidence="1" type="ORF">SAE01_10430</name>
</gene>
<sequence>MEAHYETLSTIYEIVKSDPSPHTYLCTPHQIILSQPHDWLSIQKHLEFLAAEKLVIIKQLDKIAISITAAGIVKAKALKNNFVNNNFSFQNEANQFSPSKLKPL</sequence>
<dbReference type="OrthoDB" id="678458at2"/>
<organism evidence="1 2">
    <name type="scientific">Segetibacter aerophilus</name>
    <dbReference type="NCBI Taxonomy" id="670293"/>
    <lineage>
        <taxon>Bacteria</taxon>
        <taxon>Pseudomonadati</taxon>
        <taxon>Bacteroidota</taxon>
        <taxon>Chitinophagia</taxon>
        <taxon>Chitinophagales</taxon>
        <taxon>Chitinophagaceae</taxon>
        <taxon>Segetibacter</taxon>
    </lineage>
</organism>
<dbReference type="EMBL" id="BJYT01000002">
    <property type="protein sequence ID" value="GEO08547.1"/>
    <property type="molecule type" value="Genomic_DNA"/>
</dbReference>
<evidence type="ECO:0000313" key="1">
    <source>
        <dbReference type="EMBL" id="GEO08547.1"/>
    </source>
</evidence>
<protein>
    <submittedName>
        <fullName evidence="1">Uncharacterized protein</fullName>
    </submittedName>
</protein>